<evidence type="ECO:0000259" key="1">
    <source>
        <dbReference type="Pfam" id="PF07238"/>
    </source>
</evidence>
<dbReference type="AlphaFoldDB" id="A0A4D7QFD9"/>
<feature type="domain" description="PilZ" evidence="1">
    <location>
        <begin position="8"/>
        <end position="78"/>
    </location>
</feature>
<accession>A0A4D7QFD9</accession>
<dbReference type="KEGG" id="paqt:E8L99_07180"/>
<gene>
    <name evidence="2" type="ORF">E8L99_07180</name>
</gene>
<organism evidence="2 3">
    <name type="scientific">Phreatobacter aquaticus</name>
    <dbReference type="NCBI Taxonomy" id="2570229"/>
    <lineage>
        <taxon>Bacteria</taxon>
        <taxon>Pseudomonadati</taxon>
        <taxon>Pseudomonadota</taxon>
        <taxon>Alphaproteobacteria</taxon>
        <taxon>Hyphomicrobiales</taxon>
        <taxon>Phreatobacteraceae</taxon>
        <taxon>Phreatobacter</taxon>
    </lineage>
</organism>
<dbReference type="Gene3D" id="2.40.10.220">
    <property type="entry name" value="predicted glycosyltransferase like domains"/>
    <property type="match status" value="1"/>
</dbReference>
<proteinExistence type="predicted"/>
<dbReference type="EMBL" id="CP039865">
    <property type="protein sequence ID" value="QCK85565.1"/>
    <property type="molecule type" value="Genomic_DNA"/>
</dbReference>
<dbReference type="RefSeq" id="WP_137098899.1">
    <property type="nucleotide sequence ID" value="NZ_CP039865.1"/>
</dbReference>
<evidence type="ECO:0000313" key="2">
    <source>
        <dbReference type="EMBL" id="QCK85565.1"/>
    </source>
</evidence>
<dbReference type="GO" id="GO:0035438">
    <property type="term" value="F:cyclic-di-GMP binding"/>
    <property type="evidence" value="ECO:0007669"/>
    <property type="project" value="InterPro"/>
</dbReference>
<dbReference type="InterPro" id="IPR009875">
    <property type="entry name" value="PilZ_domain"/>
</dbReference>
<sequence>MATPSDNRRTARRSVRYRATIENVLDGSLIPCQIHDVSATGAKLQVAPGTDIPEQFVLHLAPGGASRRVCKRVWRDGNVLGALFMSDGAITG</sequence>
<dbReference type="OrthoDB" id="8479831at2"/>
<dbReference type="Pfam" id="PF07238">
    <property type="entry name" value="PilZ"/>
    <property type="match status" value="1"/>
</dbReference>
<reference evidence="2 3" key="1">
    <citation type="submission" date="2019-04" db="EMBL/GenBank/DDBJ databases">
        <title>Phreatobacter aquaticus sp. nov.</title>
        <authorList>
            <person name="Choi A."/>
            <person name="Baek K."/>
        </authorList>
    </citation>
    <scope>NUCLEOTIDE SEQUENCE [LARGE SCALE GENOMIC DNA]</scope>
    <source>
        <strain evidence="2 3">NMCR1094</strain>
    </source>
</reference>
<keyword evidence="3" id="KW-1185">Reference proteome</keyword>
<evidence type="ECO:0000313" key="3">
    <source>
        <dbReference type="Proteomes" id="UP000298588"/>
    </source>
</evidence>
<dbReference type="SUPFAM" id="SSF141371">
    <property type="entry name" value="PilZ domain-like"/>
    <property type="match status" value="1"/>
</dbReference>
<protein>
    <submittedName>
        <fullName evidence="2">PilZ domain-containing protein</fullName>
    </submittedName>
</protein>
<name>A0A4D7QFD9_9HYPH</name>
<dbReference type="Proteomes" id="UP000298588">
    <property type="component" value="Chromosome"/>
</dbReference>